<dbReference type="PANTHER" id="PTHR36986">
    <property type="entry name" value="UPF0643 PROTEIN PB2B2.08"/>
    <property type="match status" value="1"/>
</dbReference>
<accession>A0A9P4P4P2</accession>
<evidence type="ECO:0000313" key="2">
    <source>
        <dbReference type="Proteomes" id="UP000800235"/>
    </source>
</evidence>
<keyword evidence="2" id="KW-1185">Reference proteome</keyword>
<reference evidence="1" key="1">
    <citation type="journal article" date="2020" name="Stud. Mycol.">
        <title>101 Dothideomycetes genomes: a test case for predicting lifestyles and emergence of pathogens.</title>
        <authorList>
            <person name="Haridas S."/>
            <person name="Albert R."/>
            <person name="Binder M."/>
            <person name="Bloem J."/>
            <person name="Labutti K."/>
            <person name="Salamov A."/>
            <person name="Andreopoulos B."/>
            <person name="Baker S."/>
            <person name="Barry K."/>
            <person name="Bills G."/>
            <person name="Bluhm B."/>
            <person name="Cannon C."/>
            <person name="Castanera R."/>
            <person name="Culley D."/>
            <person name="Daum C."/>
            <person name="Ezra D."/>
            <person name="Gonzalez J."/>
            <person name="Henrissat B."/>
            <person name="Kuo A."/>
            <person name="Liang C."/>
            <person name="Lipzen A."/>
            <person name="Lutzoni F."/>
            <person name="Magnuson J."/>
            <person name="Mondo S."/>
            <person name="Nolan M."/>
            <person name="Ohm R."/>
            <person name="Pangilinan J."/>
            <person name="Park H.-J."/>
            <person name="Ramirez L."/>
            <person name="Alfaro M."/>
            <person name="Sun H."/>
            <person name="Tritt A."/>
            <person name="Yoshinaga Y."/>
            <person name="Zwiers L.-H."/>
            <person name="Turgeon B."/>
            <person name="Goodwin S."/>
            <person name="Spatafora J."/>
            <person name="Crous P."/>
            <person name="Grigoriev I."/>
        </authorList>
    </citation>
    <scope>NUCLEOTIDE SEQUENCE</scope>
    <source>
        <strain evidence="1">CBS 130266</strain>
    </source>
</reference>
<dbReference type="Proteomes" id="UP000800235">
    <property type="component" value="Unassembled WGS sequence"/>
</dbReference>
<organism evidence="1 2">
    <name type="scientific">Tothia fuscella</name>
    <dbReference type="NCBI Taxonomy" id="1048955"/>
    <lineage>
        <taxon>Eukaryota</taxon>
        <taxon>Fungi</taxon>
        <taxon>Dikarya</taxon>
        <taxon>Ascomycota</taxon>
        <taxon>Pezizomycotina</taxon>
        <taxon>Dothideomycetes</taxon>
        <taxon>Pleosporomycetidae</taxon>
        <taxon>Venturiales</taxon>
        <taxon>Cylindrosympodiaceae</taxon>
        <taxon>Tothia</taxon>
    </lineage>
</organism>
<comment type="caution">
    <text evidence="1">The sequence shown here is derived from an EMBL/GenBank/DDBJ whole genome shotgun (WGS) entry which is preliminary data.</text>
</comment>
<dbReference type="AlphaFoldDB" id="A0A9P4P4P2"/>
<dbReference type="OrthoDB" id="2140489at2759"/>
<dbReference type="EMBL" id="MU007009">
    <property type="protein sequence ID" value="KAF2436828.1"/>
    <property type="molecule type" value="Genomic_DNA"/>
</dbReference>
<gene>
    <name evidence="1" type="ORF">EJ08DRAFT_654998</name>
</gene>
<sequence>MPIFIREPLSTNSVASISPLKSNLEDMISTCEALDKKLAVIVEDGEEFGGISEETFCYTAPEILQLLHKISRIAGLCTRDIHLNDEALVGDEGSLSLVVYNFISEHCRTMSRLTSQKDTLKSSGSFFEGLAQSLIRQQFILNAFRDALNSKNLVVRERSAPDWVELTETMRTVRFILHAFQMQDLVQPIECACFARVTCYLHLFDLRRQHETAQISMEDSVASRNVCGNGQQFRTSDMSTQGKSVNHGGAISREERVEHILVDRKMVPGILTEEDLDGQTAHTASENIDIPITPVLDASLITKEFDPLRFEAAASLQLLPHNARYAFPTSHNLISSPYNEPAHLLNLLTLSTQHVLFAKALTVLKPIVPDYATAEYSVMLNWDFVLETLRSLSEEVGYSWKEQSFYAVIFRSKLKPTADMDQLYLLDQMSHAEAAASGGLLKYWFGKGNGENRNLATCLWRNREDARLGGLGPWHKKARAAAREMYESITFEIRRFVVLDGAEGCRVEEWTD</sequence>
<protein>
    <submittedName>
        <fullName evidence="1">Uncharacterized protein</fullName>
    </submittedName>
</protein>
<proteinExistence type="predicted"/>
<evidence type="ECO:0000313" key="1">
    <source>
        <dbReference type="EMBL" id="KAF2436828.1"/>
    </source>
</evidence>
<dbReference type="PANTHER" id="PTHR36986:SF1">
    <property type="entry name" value="UPF0643 PROTEIN PB2B2.08"/>
    <property type="match status" value="1"/>
</dbReference>
<name>A0A9P4P4P2_9PEZI</name>